<evidence type="ECO:0000313" key="3">
    <source>
        <dbReference type="Proteomes" id="UP001500711"/>
    </source>
</evidence>
<dbReference type="EMBL" id="BAABBE010000045">
    <property type="protein sequence ID" value="GAA3683898.1"/>
    <property type="molecule type" value="Genomic_DNA"/>
</dbReference>
<comment type="caution">
    <text evidence="2">The sequence shown here is derived from an EMBL/GenBank/DDBJ whole genome shotgun (WGS) entry which is preliminary data.</text>
</comment>
<evidence type="ECO:0008006" key="4">
    <source>
        <dbReference type="Google" id="ProtNLM"/>
    </source>
</evidence>
<proteinExistence type="predicted"/>
<gene>
    <name evidence="2" type="ORF">GCM10022267_83390</name>
</gene>
<reference evidence="3" key="1">
    <citation type="journal article" date="2019" name="Int. J. Syst. Evol. Microbiol.">
        <title>The Global Catalogue of Microorganisms (GCM) 10K type strain sequencing project: providing services to taxonomists for standard genome sequencing and annotation.</title>
        <authorList>
            <consortium name="The Broad Institute Genomics Platform"/>
            <consortium name="The Broad Institute Genome Sequencing Center for Infectious Disease"/>
            <person name="Wu L."/>
            <person name="Ma J."/>
        </authorList>
    </citation>
    <scope>NUCLEOTIDE SEQUENCE [LARGE SCALE GENOMIC DNA]</scope>
    <source>
        <strain evidence="3">JCM 17494</strain>
    </source>
</reference>
<evidence type="ECO:0000256" key="1">
    <source>
        <dbReference type="SAM" id="SignalP"/>
    </source>
</evidence>
<name>A0ABP7CDQ0_9PSEU</name>
<evidence type="ECO:0000313" key="2">
    <source>
        <dbReference type="EMBL" id="GAA3683898.1"/>
    </source>
</evidence>
<sequence>MKRKRVATAAAAGTVLMGLLVSAQVSAAEPSQHAPQAECKSGQVTPKLKIGAQKYQHPRKDQVFLRTGEVWPYGSCIDSKAGVSPADWGQGRACNLERDGGRWGREWQNGCSAGGHIVLFSKYFYASTEAFGPKEGEEYWYDSDEIIRIE</sequence>
<dbReference type="Proteomes" id="UP001500711">
    <property type="component" value="Unassembled WGS sequence"/>
</dbReference>
<feature type="signal peptide" evidence="1">
    <location>
        <begin position="1"/>
        <end position="27"/>
    </location>
</feature>
<keyword evidence="1" id="KW-0732">Signal</keyword>
<accession>A0ABP7CDQ0</accession>
<protein>
    <recommendedName>
        <fullName evidence="4">Secreted protein</fullName>
    </recommendedName>
</protein>
<organism evidence="2 3">
    <name type="scientific">Lentzea roselyniae</name>
    <dbReference type="NCBI Taxonomy" id="531940"/>
    <lineage>
        <taxon>Bacteria</taxon>
        <taxon>Bacillati</taxon>
        <taxon>Actinomycetota</taxon>
        <taxon>Actinomycetes</taxon>
        <taxon>Pseudonocardiales</taxon>
        <taxon>Pseudonocardiaceae</taxon>
        <taxon>Lentzea</taxon>
    </lineage>
</organism>
<keyword evidence="3" id="KW-1185">Reference proteome</keyword>
<feature type="chain" id="PRO_5045316924" description="Secreted protein" evidence="1">
    <location>
        <begin position="28"/>
        <end position="150"/>
    </location>
</feature>